<dbReference type="EMBL" id="AP029265">
    <property type="protein sequence ID" value="BFF96843.1"/>
    <property type="molecule type" value="Genomic_DNA"/>
</dbReference>
<dbReference type="AlphaFoldDB" id="A0AAU9FMP1"/>
<sequence>MLLSGFFVIFLAILRSSAALEVIPHDSSCLPFQNTPMKLLCKGTYTTDLFLRYQDRLAAINGQYKIFYHNQGAAYFLLVSFNDSPLQWCNSTILIDDSLDFYCGGSRTPLLLPGSMIYCQIYQMSYIDDLVHECTNPKISNFPTSDGSTAVHYGAISRWSTQDELEFGLGLHSAAEGHPGPYRFLAVLIGLTLALFSK</sequence>
<keyword evidence="1" id="KW-0732">Signal</keyword>
<dbReference type="Proteomes" id="UP001500889">
    <property type="component" value="Chromosome J"/>
</dbReference>
<accession>A0AAU9FMP1</accession>
<evidence type="ECO:0000313" key="3">
    <source>
        <dbReference type="Proteomes" id="UP001500889"/>
    </source>
</evidence>
<keyword evidence="3" id="KW-1185">Reference proteome</keyword>
<feature type="chain" id="PRO_5043627945" evidence="1">
    <location>
        <begin position="20"/>
        <end position="198"/>
    </location>
</feature>
<evidence type="ECO:0000256" key="1">
    <source>
        <dbReference type="SAM" id="SignalP"/>
    </source>
</evidence>
<reference evidence="2 3" key="1">
    <citation type="submission" date="2024-02" db="EMBL/GenBank/DDBJ databases">
        <title>A chromosome-level genome assembly of Drosophila madeirensis, a fruit fly species endemic to Madeira island.</title>
        <authorList>
            <person name="Tomihara K."/>
            <person name="Llopart A."/>
            <person name="Yamamoto D."/>
        </authorList>
    </citation>
    <scope>NUCLEOTIDE SEQUENCE [LARGE SCALE GENOMIC DNA]</scope>
    <source>
        <strain evidence="2 3">RF1</strain>
    </source>
</reference>
<feature type="signal peptide" evidence="1">
    <location>
        <begin position="1"/>
        <end position="19"/>
    </location>
</feature>
<name>A0AAU9FMP1_DROMD</name>
<gene>
    <name evidence="2" type="ORF">DMAD_05390</name>
</gene>
<organism evidence="2 3">
    <name type="scientific">Drosophila madeirensis</name>
    <name type="common">Fruit fly</name>
    <dbReference type="NCBI Taxonomy" id="30013"/>
    <lineage>
        <taxon>Eukaryota</taxon>
        <taxon>Metazoa</taxon>
        <taxon>Ecdysozoa</taxon>
        <taxon>Arthropoda</taxon>
        <taxon>Hexapoda</taxon>
        <taxon>Insecta</taxon>
        <taxon>Pterygota</taxon>
        <taxon>Neoptera</taxon>
        <taxon>Endopterygota</taxon>
        <taxon>Diptera</taxon>
        <taxon>Brachycera</taxon>
        <taxon>Muscomorpha</taxon>
        <taxon>Ephydroidea</taxon>
        <taxon>Drosophilidae</taxon>
        <taxon>Drosophila</taxon>
        <taxon>Sophophora</taxon>
    </lineage>
</organism>
<evidence type="ECO:0000313" key="2">
    <source>
        <dbReference type="EMBL" id="BFF96843.1"/>
    </source>
</evidence>
<proteinExistence type="predicted"/>
<protein>
    <submittedName>
        <fullName evidence="2">Uncharacterized protein</fullName>
    </submittedName>
</protein>